<dbReference type="AlphaFoldDB" id="A0A6V8R0I7"/>
<evidence type="ECO:0000313" key="22">
    <source>
        <dbReference type="EMBL" id="GFP57782.1"/>
    </source>
</evidence>
<feature type="region of interest" description="Disordered" evidence="19">
    <location>
        <begin position="398"/>
        <end position="417"/>
    </location>
</feature>
<proteinExistence type="inferred from homology"/>
<comment type="subcellular location">
    <subcellularLocation>
        <location evidence="3">Chromosome</location>
        <location evidence="3">Centromere</location>
        <location evidence="3">Kinetochore</location>
    </subcellularLocation>
    <subcellularLocation>
        <location evidence="2">Nucleus</location>
    </subcellularLocation>
</comment>
<comment type="caution">
    <text evidence="22">The sequence shown here is derived from an EMBL/GenBank/DDBJ whole genome shotgun (WGS) entry which is preliminary data.</text>
</comment>
<feature type="domain" description="Nuf2 DHR10-like" evidence="21">
    <location>
        <begin position="704"/>
        <end position="818"/>
    </location>
</feature>
<evidence type="ECO:0000256" key="17">
    <source>
        <dbReference type="PROSITE-ProRule" id="PRU00023"/>
    </source>
</evidence>
<dbReference type="Gene3D" id="1.10.418.60">
    <property type="entry name" value="Ncd80 complex, Nuf2 subunit"/>
    <property type="match status" value="1"/>
</dbReference>
<evidence type="ECO:0000256" key="6">
    <source>
        <dbReference type="ARBA" id="ARBA00022454"/>
    </source>
</evidence>
<dbReference type="GO" id="GO:0051301">
    <property type="term" value="P:cell division"/>
    <property type="evidence" value="ECO:0007669"/>
    <property type="project" value="UniProtKB-KW"/>
</dbReference>
<keyword evidence="7" id="KW-0132">Cell division</keyword>
<dbReference type="InterPro" id="IPR036770">
    <property type="entry name" value="Ankyrin_rpt-contain_sf"/>
</dbReference>
<dbReference type="InterPro" id="IPR005549">
    <property type="entry name" value="Kinetochore_Nuf2_N"/>
</dbReference>
<dbReference type="PROSITE" id="PS50088">
    <property type="entry name" value="ANK_REPEAT"/>
    <property type="match status" value="1"/>
</dbReference>
<keyword evidence="6" id="KW-0158">Chromosome</keyword>
<feature type="domain" description="Kinetochore protein Nuf2 N-terminal" evidence="20">
    <location>
        <begin position="450"/>
        <end position="590"/>
    </location>
</feature>
<evidence type="ECO:0000256" key="16">
    <source>
        <dbReference type="ARBA" id="ARBA00072418"/>
    </source>
</evidence>
<evidence type="ECO:0000256" key="18">
    <source>
        <dbReference type="SAM" id="Coils"/>
    </source>
</evidence>
<evidence type="ECO:0000256" key="1">
    <source>
        <dbReference type="ARBA" id="ARBA00002772"/>
    </source>
</evidence>
<evidence type="ECO:0000256" key="8">
    <source>
        <dbReference type="ARBA" id="ARBA00022737"/>
    </source>
</evidence>
<gene>
    <name evidence="22" type="ORF">TASIC1_0009011900</name>
</gene>
<keyword evidence="9" id="KW-0498">Mitosis</keyword>
<evidence type="ECO:0000256" key="9">
    <source>
        <dbReference type="ARBA" id="ARBA00022776"/>
    </source>
</evidence>
<evidence type="ECO:0000256" key="15">
    <source>
        <dbReference type="ARBA" id="ARBA00023328"/>
    </source>
</evidence>
<keyword evidence="15" id="KW-0137">Centromere</keyword>
<evidence type="ECO:0000256" key="2">
    <source>
        <dbReference type="ARBA" id="ARBA00004123"/>
    </source>
</evidence>
<organism evidence="22 23">
    <name type="scientific">Trichoderma asperellum</name>
    <name type="common">Filamentous fungus</name>
    <dbReference type="NCBI Taxonomy" id="101201"/>
    <lineage>
        <taxon>Eukaryota</taxon>
        <taxon>Fungi</taxon>
        <taxon>Dikarya</taxon>
        <taxon>Ascomycota</taxon>
        <taxon>Pezizomycotina</taxon>
        <taxon>Sordariomycetes</taxon>
        <taxon>Hypocreomycetidae</taxon>
        <taxon>Hypocreales</taxon>
        <taxon>Hypocreaceae</taxon>
        <taxon>Trichoderma</taxon>
    </lineage>
</organism>
<feature type="repeat" description="ANK" evidence="17">
    <location>
        <begin position="327"/>
        <end position="365"/>
    </location>
</feature>
<dbReference type="InterPro" id="IPR002110">
    <property type="entry name" value="Ankyrin_rpt"/>
</dbReference>
<dbReference type="Pfam" id="PF12796">
    <property type="entry name" value="Ank_2"/>
    <property type="match status" value="1"/>
</dbReference>
<keyword evidence="14" id="KW-0131">Cell cycle</keyword>
<dbReference type="SMART" id="SM00248">
    <property type="entry name" value="ANK"/>
    <property type="match status" value="7"/>
</dbReference>
<dbReference type="PROSITE" id="PS50297">
    <property type="entry name" value="ANK_REP_REGION"/>
    <property type="match status" value="1"/>
</dbReference>
<dbReference type="Pfam" id="PF03800">
    <property type="entry name" value="Nuf2"/>
    <property type="match status" value="1"/>
</dbReference>
<dbReference type="GO" id="GO:0031262">
    <property type="term" value="C:Ndc80 complex"/>
    <property type="evidence" value="ECO:0007669"/>
    <property type="project" value="InterPro"/>
</dbReference>
<accession>A0A6V8R0I7</accession>
<comment type="function">
    <text evidence="1">Acts as a component of the essential kinetochore-associated NDC80 complex, which is required for chromosome segregation and spindle checkpoint activity.</text>
</comment>
<feature type="region of interest" description="Disordered" evidence="19">
    <location>
        <begin position="794"/>
        <end position="814"/>
    </location>
</feature>
<evidence type="ECO:0000259" key="20">
    <source>
        <dbReference type="Pfam" id="PF03800"/>
    </source>
</evidence>
<dbReference type="Proteomes" id="UP000517252">
    <property type="component" value="Unassembled WGS sequence"/>
</dbReference>
<dbReference type="FunFam" id="1.10.418.60:FF:000003">
    <property type="entry name" value="Probable kinetochore protein nuf2"/>
    <property type="match status" value="1"/>
</dbReference>
<evidence type="ECO:0000256" key="7">
    <source>
        <dbReference type="ARBA" id="ARBA00022618"/>
    </source>
</evidence>
<evidence type="ECO:0000256" key="19">
    <source>
        <dbReference type="SAM" id="MobiDB-lite"/>
    </source>
</evidence>
<dbReference type="InterPro" id="IPR038275">
    <property type="entry name" value="Nuf2_N_sf"/>
</dbReference>
<evidence type="ECO:0000256" key="12">
    <source>
        <dbReference type="ARBA" id="ARBA00023054"/>
    </source>
</evidence>
<protein>
    <recommendedName>
        <fullName evidence="5">Probable kinetochore protein NUF2</fullName>
    </recommendedName>
    <alternativeName>
        <fullName evidence="16">Probable kinetochore protein nuf2</fullName>
    </alternativeName>
</protein>
<feature type="coiled-coil region" evidence="18">
    <location>
        <begin position="596"/>
        <end position="672"/>
    </location>
</feature>
<dbReference type="SUPFAM" id="SSF48403">
    <property type="entry name" value="Ankyrin repeat"/>
    <property type="match status" value="1"/>
</dbReference>
<evidence type="ECO:0000256" key="11">
    <source>
        <dbReference type="ARBA" id="ARBA00023043"/>
    </source>
</evidence>
<keyword evidence="11 17" id="KW-0040">ANK repeat</keyword>
<evidence type="ECO:0000256" key="13">
    <source>
        <dbReference type="ARBA" id="ARBA00023242"/>
    </source>
</evidence>
<dbReference type="Gene3D" id="1.25.40.20">
    <property type="entry name" value="Ankyrin repeat-containing domain"/>
    <property type="match status" value="2"/>
</dbReference>
<evidence type="ECO:0000256" key="3">
    <source>
        <dbReference type="ARBA" id="ARBA00004629"/>
    </source>
</evidence>
<keyword evidence="8" id="KW-0677">Repeat</keyword>
<dbReference type="PANTHER" id="PTHR24161:SF121">
    <property type="entry name" value="M-PHASE PHOSPHOPROTEIN 8"/>
    <property type="match status" value="1"/>
</dbReference>
<keyword evidence="13" id="KW-0539">Nucleus</keyword>
<dbReference type="EMBL" id="BLZH01000009">
    <property type="protein sequence ID" value="GFP57782.1"/>
    <property type="molecule type" value="Genomic_DNA"/>
</dbReference>
<evidence type="ECO:0000256" key="14">
    <source>
        <dbReference type="ARBA" id="ARBA00023306"/>
    </source>
</evidence>
<evidence type="ECO:0000259" key="21">
    <source>
        <dbReference type="Pfam" id="PF18595"/>
    </source>
</evidence>
<sequence>MAENFFPVSGSRYRKFDTLYLDSDGNPPQRIYTLIDENGNTLFEDCNRELLRAILRNNDVDALAQYLTKYPEVTESLYSSGLDVFYQAAAYGDVDVLRSLLLHYALHTNNMQSPNERGSLLLNIACKNCRVNTVRFLFDEYPEYADIHARDEDNTSAILAAAGWSGWNIDEASRRDEIMHLLLDRGASAKDFSQWPSPEQVMVKVDQPRENVLTLAAPWAGPDLIRRLIDKGADPDEKTCTYNTADRGVVWKKEVNLGVTALFVASIYWNVEVVEMLRRHHKSSGGVAELVSRRDSCGRLPLHWAAGGMDTLKLLVDPSAVNAQDNDGETPLHYAAHSYGRLTSIYKGVFQYLLENGADASIRNREGRTPFQFLCDRFNDGIPLDAATMSLLYTESEDLSHGDANGNTSNKLDPRRLRSPAIKMAYNPRMSIIPASQQQSRSRKKEEEADAFMRLPDREIVGCITDIGINFTIADLQKPNPAHVQQIFEWFAELLLNATRETVEPAMRAAAEDICGEFADVVSPDTRNLMGFFVSLRRLLVECGIQDFSFNDLYKPTYERLVKIFSYLINFVRFRESQTSVIDEHYNKAESTKTRIEALYGENQDNESRLEDMKNNRQAMEAQVREKTMRNEELKRRLLELRRSQEKVAARLEEAKQKKGELTTLLEQRTQEKITMKQESAKLRPYVLQSPSALQQNLTELRDILNNDKTRIDALDRRARALQTSADSFGVVGSDVASCIKILEEIAMEMAKEDEEMAKNTKQREALSERGNNAREVERAEQMLKRQLAKWNERTEKLREQSNQKAQDAKEKMHELRATHKKLTEEQTNKGKEMEIRRVRIEQTEKKMLDLKENIENEVHSAYDEYLKMEAHIKLYITEMEQTVG</sequence>
<evidence type="ECO:0000256" key="5">
    <source>
        <dbReference type="ARBA" id="ARBA00017594"/>
    </source>
</evidence>
<dbReference type="GO" id="GO:0005634">
    <property type="term" value="C:nucleus"/>
    <property type="evidence" value="ECO:0007669"/>
    <property type="project" value="UniProtKB-SubCell"/>
</dbReference>
<dbReference type="Pfam" id="PF18595">
    <property type="entry name" value="Nuf2_DHR10-like"/>
    <property type="match status" value="1"/>
</dbReference>
<evidence type="ECO:0000256" key="4">
    <source>
        <dbReference type="ARBA" id="ARBA00005498"/>
    </source>
</evidence>
<name>A0A6V8R0I7_TRIAP</name>
<reference evidence="22 23" key="1">
    <citation type="submission" date="2020-07" db="EMBL/GenBank/DDBJ databases">
        <title>Trichoderma asperellum IC-1 whole genome shotgun sequence.</title>
        <authorList>
            <person name="Kanamasa S."/>
            <person name="Takahashi H."/>
        </authorList>
    </citation>
    <scope>NUCLEOTIDE SEQUENCE [LARGE SCALE GENOMIC DNA]</scope>
    <source>
        <strain evidence="22 23">IC-1</strain>
    </source>
</reference>
<evidence type="ECO:0000256" key="10">
    <source>
        <dbReference type="ARBA" id="ARBA00022838"/>
    </source>
</evidence>
<dbReference type="InterPro" id="IPR041112">
    <property type="entry name" value="Nuf2_DHR10-like"/>
</dbReference>
<dbReference type="PANTHER" id="PTHR24161">
    <property type="entry name" value="ANK_REP_REGION DOMAIN-CONTAINING PROTEIN-RELATED"/>
    <property type="match status" value="1"/>
</dbReference>
<comment type="similarity">
    <text evidence="4">Belongs to the NUF2 family.</text>
</comment>
<evidence type="ECO:0000313" key="23">
    <source>
        <dbReference type="Proteomes" id="UP000517252"/>
    </source>
</evidence>
<keyword evidence="10" id="KW-0995">Kinetochore</keyword>
<dbReference type="OrthoDB" id="8194677at2759"/>
<keyword evidence="12 18" id="KW-0175">Coiled coil</keyword>